<dbReference type="PRINTS" id="PR00080">
    <property type="entry name" value="SDRFAMILY"/>
</dbReference>
<name>A0A558RCX4_9SPHN</name>
<keyword evidence="3" id="KW-0560">Oxidoreductase</keyword>
<organism evidence="4 5">
    <name type="scientific">Alterirhizorhabdus solaris</name>
    <dbReference type="NCBI Taxonomy" id="2529389"/>
    <lineage>
        <taxon>Bacteria</taxon>
        <taxon>Pseudomonadati</taxon>
        <taxon>Pseudomonadota</taxon>
        <taxon>Alphaproteobacteria</taxon>
        <taxon>Sphingomonadales</taxon>
        <taxon>Rhizorhabdaceae</taxon>
        <taxon>Alterirhizorhabdus</taxon>
    </lineage>
</organism>
<dbReference type="FunFam" id="3.40.50.720:FF:000084">
    <property type="entry name" value="Short-chain dehydrogenase reductase"/>
    <property type="match status" value="1"/>
</dbReference>
<dbReference type="PANTHER" id="PTHR43618">
    <property type="entry name" value="7-ALPHA-HYDROXYSTEROID DEHYDROGENASE"/>
    <property type="match status" value="1"/>
</dbReference>
<evidence type="ECO:0000313" key="4">
    <source>
        <dbReference type="EMBL" id="TVV77161.1"/>
    </source>
</evidence>
<evidence type="ECO:0000256" key="2">
    <source>
        <dbReference type="ARBA" id="ARBA00022857"/>
    </source>
</evidence>
<dbReference type="AlphaFoldDB" id="A0A558RCX4"/>
<evidence type="ECO:0000313" key="5">
    <source>
        <dbReference type="Proteomes" id="UP000318681"/>
    </source>
</evidence>
<dbReference type="SUPFAM" id="SSF51735">
    <property type="entry name" value="NAD(P)-binding Rossmann-fold domains"/>
    <property type="match status" value="1"/>
</dbReference>
<dbReference type="OrthoDB" id="286404at2"/>
<dbReference type="RefSeq" id="WP_145147665.1">
    <property type="nucleotide sequence ID" value="NZ_VNIM01000004.1"/>
</dbReference>
<dbReference type="PROSITE" id="PS00061">
    <property type="entry name" value="ADH_SHORT"/>
    <property type="match status" value="1"/>
</dbReference>
<dbReference type="Gene3D" id="3.40.50.720">
    <property type="entry name" value="NAD(P)-binding Rossmann-like Domain"/>
    <property type="match status" value="1"/>
</dbReference>
<dbReference type="InterPro" id="IPR002347">
    <property type="entry name" value="SDR_fam"/>
</dbReference>
<reference evidence="4 5" key="1">
    <citation type="submission" date="2019-07" db="EMBL/GenBank/DDBJ databases">
        <title>Sphingomonas solaris sp. nov., isolated from a solar panel from Boston, Massachusetts.</title>
        <authorList>
            <person name="Tanner K."/>
            <person name="Pascual J."/>
            <person name="Mancuso C."/>
            <person name="Pereto J."/>
            <person name="Khalil A."/>
            <person name="Vilanova C."/>
        </authorList>
    </citation>
    <scope>NUCLEOTIDE SEQUENCE [LARGE SCALE GENOMIC DNA]</scope>
    <source>
        <strain evidence="4 5">R4DWN</strain>
    </source>
</reference>
<dbReference type="Proteomes" id="UP000318681">
    <property type="component" value="Unassembled WGS sequence"/>
</dbReference>
<accession>A0A558RCX4</accession>
<proteinExistence type="inferred from homology"/>
<evidence type="ECO:0000256" key="3">
    <source>
        <dbReference type="ARBA" id="ARBA00023002"/>
    </source>
</evidence>
<comment type="caution">
    <text evidence="4">The sequence shown here is derived from an EMBL/GenBank/DDBJ whole genome shotgun (WGS) entry which is preliminary data.</text>
</comment>
<keyword evidence="5" id="KW-1185">Reference proteome</keyword>
<comment type="similarity">
    <text evidence="1">Belongs to the short-chain dehydrogenases/reductases (SDR) family.</text>
</comment>
<keyword evidence="2" id="KW-0521">NADP</keyword>
<dbReference type="EMBL" id="VNIM01000004">
    <property type="protein sequence ID" value="TVV77161.1"/>
    <property type="molecule type" value="Genomic_DNA"/>
</dbReference>
<dbReference type="Pfam" id="PF13561">
    <property type="entry name" value="adh_short_C2"/>
    <property type="match status" value="1"/>
</dbReference>
<dbReference type="PRINTS" id="PR00081">
    <property type="entry name" value="GDHRDH"/>
</dbReference>
<dbReference type="InterPro" id="IPR036291">
    <property type="entry name" value="NAD(P)-bd_dom_sf"/>
</dbReference>
<dbReference type="InterPro" id="IPR020904">
    <property type="entry name" value="Sc_DH/Rdtase_CS"/>
</dbReference>
<sequence length="260" mass="26971">MSNTLFELSGKSALVTGGAQGLGRMIAEGLLRAGATVAITSRKANICKAAADEMASLGCCVALPADLSTPEAAVDLVARYRDAVGPCHILVNNAGKTWGGKIDDFPDKAWPGVMAVNVQTPFTMVRELLPELAAAGTADDPARVINIGSVAGIRTERLNAYSYAASKAAIHMLTRDLAGDLAERNITVNAVIPGFFPTKMTAHMRDADESVDPTLLAHIPLRRLGRADDIAGIVVFLCSRGGGYVTGAQIPVDGGIVGCG</sequence>
<dbReference type="PANTHER" id="PTHR43618:SF8">
    <property type="entry name" value="7ALPHA-HYDROXYSTEROID DEHYDROGENASE"/>
    <property type="match status" value="1"/>
</dbReference>
<gene>
    <name evidence="4" type="ORF">FOY91_02205</name>
</gene>
<dbReference type="InterPro" id="IPR052178">
    <property type="entry name" value="Sec_Metab_Biosynth_SDR"/>
</dbReference>
<protein>
    <submittedName>
        <fullName evidence="4">SDR family oxidoreductase</fullName>
    </submittedName>
</protein>
<dbReference type="GO" id="GO:0016491">
    <property type="term" value="F:oxidoreductase activity"/>
    <property type="evidence" value="ECO:0007669"/>
    <property type="project" value="UniProtKB-KW"/>
</dbReference>
<evidence type="ECO:0000256" key="1">
    <source>
        <dbReference type="ARBA" id="ARBA00006484"/>
    </source>
</evidence>